<name>A0ABV9T7Z9_9BACT</name>
<protein>
    <submittedName>
        <fullName evidence="2">VOC family protein</fullName>
    </submittedName>
</protein>
<dbReference type="SUPFAM" id="SSF54593">
    <property type="entry name" value="Glyoxalase/Bleomycin resistance protein/Dihydroxybiphenyl dioxygenase"/>
    <property type="match status" value="1"/>
</dbReference>
<dbReference type="PANTHER" id="PTHR33990">
    <property type="entry name" value="PROTEIN YJDN-RELATED"/>
    <property type="match status" value="1"/>
</dbReference>
<dbReference type="InterPro" id="IPR004360">
    <property type="entry name" value="Glyas_Fos-R_dOase_dom"/>
</dbReference>
<feature type="domain" description="Glyoxalase/fosfomycin resistance/dioxygenase" evidence="1">
    <location>
        <begin position="11"/>
        <end position="138"/>
    </location>
</feature>
<dbReference type="InterPro" id="IPR028973">
    <property type="entry name" value="PhnB-like"/>
</dbReference>
<dbReference type="InterPro" id="IPR029068">
    <property type="entry name" value="Glyas_Bleomycin-R_OHBP_Dase"/>
</dbReference>
<evidence type="ECO:0000313" key="3">
    <source>
        <dbReference type="Proteomes" id="UP001595818"/>
    </source>
</evidence>
<dbReference type="Pfam" id="PF00903">
    <property type="entry name" value="Glyoxalase"/>
    <property type="match status" value="1"/>
</dbReference>
<evidence type="ECO:0000259" key="1">
    <source>
        <dbReference type="Pfam" id="PF00903"/>
    </source>
</evidence>
<evidence type="ECO:0000313" key="2">
    <source>
        <dbReference type="EMBL" id="MFC4874919.1"/>
    </source>
</evidence>
<dbReference type="Proteomes" id="UP001595818">
    <property type="component" value="Unassembled WGS sequence"/>
</dbReference>
<proteinExistence type="predicted"/>
<dbReference type="Gene3D" id="3.10.180.10">
    <property type="entry name" value="2,3-Dihydroxybiphenyl 1,2-Dioxygenase, domain 1"/>
    <property type="match status" value="1"/>
</dbReference>
<accession>A0ABV9T7Z9</accession>
<dbReference type="RefSeq" id="WP_377069236.1">
    <property type="nucleotide sequence ID" value="NZ_JBHSJJ010000024.1"/>
</dbReference>
<organism evidence="2 3">
    <name type="scientific">Negadavirga shengliensis</name>
    <dbReference type="NCBI Taxonomy" id="1389218"/>
    <lineage>
        <taxon>Bacteria</taxon>
        <taxon>Pseudomonadati</taxon>
        <taxon>Bacteroidota</taxon>
        <taxon>Cytophagia</taxon>
        <taxon>Cytophagales</taxon>
        <taxon>Cyclobacteriaceae</taxon>
        <taxon>Negadavirga</taxon>
    </lineage>
</organism>
<dbReference type="CDD" id="cd06588">
    <property type="entry name" value="PhnB_like"/>
    <property type="match status" value="1"/>
</dbReference>
<dbReference type="EMBL" id="JBHSJJ010000024">
    <property type="protein sequence ID" value="MFC4874919.1"/>
    <property type="molecule type" value="Genomic_DNA"/>
</dbReference>
<comment type="caution">
    <text evidence="2">The sequence shown here is derived from an EMBL/GenBank/DDBJ whole genome shotgun (WGS) entry which is preliminary data.</text>
</comment>
<gene>
    <name evidence="2" type="ORF">ACFPFU_24660</name>
</gene>
<sequence>MTIKIYSYLNFAGNAEEAFNFYKSVFGGEFDSVVRFKDMPMEGTDQLSDDELNKIMHIGLPIGEDSLLMASDVLESMGQKIKMGNNFYIYVSAPTRQETERLYKGLSVNGSIEMPLTKVPWGTYFGMFEDHFGIKWMVSYDYCPELGWGEAIPT</sequence>
<keyword evidence="3" id="KW-1185">Reference proteome</keyword>
<reference evidence="3" key="1">
    <citation type="journal article" date="2019" name="Int. J. Syst. Evol. Microbiol.">
        <title>The Global Catalogue of Microorganisms (GCM) 10K type strain sequencing project: providing services to taxonomists for standard genome sequencing and annotation.</title>
        <authorList>
            <consortium name="The Broad Institute Genomics Platform"/>
            <consortium name="The Broad Institute Genome Sequencing Center for Infectious Disease"/>
            <person name="Wu L."/>
            <person name="Ma J."/>
        </authorList>
    </citation>
    <scope>NUCLEOTIDE SEQUENCE [LARGE SCALE GENOMIC DNA]</scope>
    <source>
        <strain evidence="3">CGMCC 4.7466</strain>
    </source>
</reference>
<dbReference type="PANTHER" id="PTHR33990:SF1">
    <property type="entry name" value="PROTEIN YJDN"/>
    <property type="match status" value="1"/>
</dbReference>